<dbReference type="Proteomes" id="UP000738517">
    <property type="component" value="Unassembled WGS sequence"/>
</dbReference>
<dbReference type="Pfam" id="PF09407">
    <property type="entry name" value="AbiEi_1"/>
    <property type="match status" value="1"/>
</dbReference>
<sequence>NREYYLGLYSTAALHGAGHQQPMQSQIIIKKPALRD</sequence>
<gene>
    <name evidence="2" type="ORF">EIZ48_29015</name>
</gene>
<evidence type="ECO:0000313" key="3">
    <source>
        <dbReference type="Proteomes" id="UP000738517"/>
    </source>
</evidence>
<dbReference type="InterPro" id="IPR018547">
    <property type="entry name" value="AbiEi_C"/>
</dbReference>
<organism evidence="2 3">
    <name type="scientific">Photobacterium alginatilyticum</name>
    <dbReference type="NCBI Taxonomy" id="1775171"/>
    <lineage>
        <taxon>Bacteria</taxon>
        <taxon>Pseudomonadati</taxon>
        <taxon>Pseudomonadota</taxon>
        <taxon>Gammaproteobacteria</taxon>
        <taxon>Vibrionales</taxon>
        <taxon>Vibrionaceae</taxon>
        <taxon>Photobacterium</taxon>
    </lineage>
</organism>
<name>A0ABW9YRI5_9GAMM</name>
<evidence type="ECO:0000259" key="1">
    <source>
        <dbReference type="Pfam" id="PF09407"/>
    </source>
</evidence>
<comment type="caution">
    <text evidence="2">The sequence shown here is derived from an EMBL/GenBank/DDBJ whole genome shotgun (WGS) entry which is preliminary data.</text>
</comment>
<reference evidence="2 3" key="1">
    <citation type="journal article" date="2017" name="Int. J. Syst. Evol. Microbiol.">
        <title>Photobacterium alginatilyticum sp. nov., a marine bacterium isolated from bottom seawater.</title>
        <authorList>
            <person name="Wang X."/>
            <person name="Wang Y."/>
            <person name="Yang X."/>
            <person name="Sun H."/>
            <person name="Li B."/>
            <person name="Zhang X.H."/>
        </authorList>
    </citation>
    <scope>NUCLEOTIDE SEQUENCE [LARGE SCALE GENOMIC DNA]</scope>
    <source>
        <strain evidence="2 3">P03D4</strain>
    </source>
</reference>
<proteinExistence type="predicted"/>
<protein>
    <recommendedName>
        <fullName evidence="1">AbiEi antitoxin C-terminal domain-containing protein</fullName>
    </recommendedName>
</protein>
<feature type="non-terminal residue" evidence="2">
    <location>
        <position position="1"/>
    </location>
</feature>
<dbReference type="EMBL" id="RSEJ01000329">
    <property type="protein sequence ID" value="NBI56461.1"/>
    <property type="molecule type" value="Genomic_DNA"/>
</dbReference>
<feature type="domain" description="AbiEi antitoxin C-terminal" evidence="1">
    <location>
        <begin position="2"/>
        <end position="33"/>
    </location>
</feature>
<dbReference type="RefSeq" id="WP_369127493.1">
    <property type="nucleotide sequence ID" value="NZ_RSEJ01000329.1"/>
</dbReference>
<accession>A0ABW9YRI5</accession>
<evidence type="ECO:0000313" key="2">
    <source>
        <dbReference type="EMBL" id="NBI56461.1"/>
    </source>
</evidence>
<keyword evidence="3" id="KW-1185">Reference proteome</keyword>